<dbReference type="SUPFAM" id="SSF52129">
    <property type="entry name" value="Caspase-like"/>
    <property type="match status" value="1"/>
</dbReference>
<dbReference type="InterPro" id="IPR042095">
    <property type="entry name" value="SUMF_sf"/>
</dbReference>
<evidence type="ECO:0000256" key="2">
    <source>
        <dbReference type="SAM" id="SignalP"/>
    </source>
</evidence>
<sequence>MKSITHPFTLAALFGLLLFNQPAYANQPTHQGHARTALVIGNGLYAKAPLRNPTQDARDLAQVLRRLGFEVQLRLNANQRTMEQAIDEFEDTLNKHGGVGLFYYAGHGIQSQGINYLLPVKNTIERERDLKFDAINVNRIIAAMDAADNALNIVILDACRNNPLTRSFRSASRGLARLEQTPTGLLIAYSTSPGEVALDGDGQNSPYAQSLMSSIQTPGQHVLLTFQDIANRVQKTTKGQQVPWISSSLTQDFYFQPTDVSTSTASVVPVPIPPIASQTAHIAAHVTDQEPTEQLLPDLKTLETPITPPPNAYRWTSFRDAMKNGSQGPMMVTIGTGSYDMGSNDGNKQEKPVHAVTINAPFAVSAHEISFADYDRFSQATQRTSPSAPWGRDDQPVINIRWQDAVDYTEWLSQQTGQRYRLPSESEWEYLARANSTNRYHWSDELPQCSELPISRIDDARKFKHNQLPFCAHKLKQKQAIRINCRHCFSWIHDGKSFPVNSYPANGFGLFNMLGNVAEMTQDCWKANYYGATSDSSAYLTAGCSQRTIRGGHWNSGHLNVRVTSRHAFSINERSDKVGFRVVREM</sequence>
<proteinExistence type="inferred from homology"/>
<dbReference type="Proteomes" id="UP001595476">
    <property type="component" value="Unassembled WGS sequence"/>
</dbReference>
<feature type="chain" id="PRO_5047184690" evidence="2">
    <location>
        <begin position="26"/>
        <end position="586"/>
    </location>
</feature>
<protein>
    <submittedName>
        <fullName evidence="4">SUMF1/EgtB/PvdO family nonheme iron enzyme</fullName>
    </submittedName>
</protein>
<name>A0ABV7HJ65_9GAMM</name>
<dbReference type="InterPro" id="IPR052039">
    <property type="entry name" value="Caspase-related_regulators"/>
</dbReference>
<dbReference type="PROSITE" id="PS50208">
    <property type="entry name" value="CASPASE_P20"/>
    <property type="match status" value="1"/>
</dbReference>
<reference evidence="5" key="1">
    <citation type="journal article" date="2019" name="Int. J. Syst. Evol. Microbiol.">
        <title>The Global Catalogue of Microorganisms (GCM) 10K type strain sequencing project: providing services to taxonomists for standard genome sequencing and annotation.</title>
        <authorList>
            <consortium name="The Broad Institute Genomics Platform"/>
            <consortium name="The Broad Institute Genome Sequencing Center for Infectious Disease"/>
            <person name="Wu L."/>
            <person name="Ma J."/>
        </authorList>
    </citation>
    <scope>NUCLEOTIDE SEQUENCE [LARGE SCALE GENOMIC DNA]</scope>
    <source>
        <strain evidence="5">KCTC 52438</strain>
    </source>
</reference>
<gene>
    <name evidence="4" type="ORF">ACFOEK_16875</name>
</gene>
<dbReference type="Gene3D" id="3.90.1580.10">
    <property type="entry name" value="paralog of FGE (formylglycine-generating enzyme)"/>
    <property type="match status" value="1"/>
</dbReference>
<dbReference type="InterPro" id="IPR011600">
    <property type="entry name" value="Pept_C14_caspase"/>
</dbReference>
<dbReference type="Pfam" id="PF03781">
    <property type="entry name" value="FGE-sulfatase"/>
    <property type="match status" value="1"/>
</dbReference>
<keyword evidence="2" id="KW-0732">Signal</keyword>
<comment type="caution">
    <text evidence="4">The sequence shown here is derived from an EMBL/GenBank/DDBJ whole genome shotgun (WGS) entry which is preliminary data.</text>
</comment>
<evidence type="ECO:0000313" key="5">
    <source>
        <dbReference type="Proteomes" id="UP001595476"/>
    </source>
</evidence>
<dbReference type="PANTHER" id="PTHR22576">
    <property type="entry name" value="MUCOSA ASSOCIATED LYMPHOID TISSUE LYMPHOMA TRANSLOCATION PROTEIN 1/PARACASPASE"/>
    <property type="match status" value="1"/>
</dbReference>
<comment type="similarity">
    <text evidence="1">Belongs to the peptidase C14A family.</text>
</comment>
<evidence type="ECO:0000313" key="4">
    <source>
        <dbReference type="EMBL" id="MFC3152713.1"/>
    </source>
</evidence>
<accession>A0ABV7HJ65</accession>
<dbReference type="SUPFAM" id="SSF56436">
    <property type="entry name" value="C-type lectin-like"/>
    <property type="match status" value="1"/>
</dbReference>
<dbReference type="Gene3D" id="3.40.50.1460">
    <property type="match status" value="1"/>
</dbReference>
<dbReference type="RefSeq" id="WP_386722638.1">
    <property type="nucleotide sequence ID" value="NZ_JBHRSZ010000007.1"/>
</dbReference>
<feature type="domain" description="Caspase family p20" evidence="3">
    <location>
        <begin position="33"/>
        <end position="163"/>
    </location>
</feature>
<dbReference type="SMART" id="SM00115">
    <property type="entry name" value="CASc"/>
    <property type="match status" value="1"/>
</dbReference>
<dbReference type="InterPro" id="IPR005532">
    <property type="entry name" value="SUMF_dom"/>
</dbReference>
<dbReference type="Pfam" id="PF00656">
    <property type="entry name" value="Peptidase_C14"/>
    <property type="match status" value="1"/>
</dbReference>
<dbReference type="InterPro" id="IPR029030">
    <property type="entry name" value="Caspase-like_dom_sf"/>
</dbReference>
<dbReference type="InterPro" id="IPR001309">
    <property type="entry name" value="Pept_C14_p20"/>
</dbReference>
<organism evidence="4 5">
    <name type="scientific">Litoribrevibacter euphylliae</name>
    <dbReference type="NCBI Taxonomy" id="1834034"/>
    <lineage>
        <taxon>Bacteria</taxon>
        <taxon>Pseudomonadati</taxon>
        <taxon>Pseudomonadota</taxon>
        <taxon>Gammaproteobacteria</taxon>
        <taxon>Oceanospirillales</taxon>
        <taxon>Oceanospirillaceae</taxon>
        <taxon>Litoribrevibacter</taxon>
    </lineage>
</organism>
<feature type="signal peptide" evidence="2">
    <location>
        <begin position="1"/>
        <end position="25"/>
    </location>
</feature>
<dbReference type="InterPro" id="IPR016187">
    <property type="entry name" value="CTDL_fold"/>
</dbReference>
<dbReference type="PANTHER" id="PTHR22576:SF37">
    <property type="entry name" value="MUCOSA-ASSOCIATED LYMPHOID TISSUE LYMPHOMA TRANSLOCATION PROTEIN 1"/>
    <property type="match status" value="1"/>
</dbReference>
<evidence type="ECO:0000259" key="3">
    <source>
        <dbReference type="PROSITE" id="PS50208"/>
    </source>
</evidence>
<keyword evidence="5" id="KW-1185">Reference proteome</keyword>
<dbReference type="EMBL" id="JBHRSZ010000007">
    <property type="protein sequence ID" value="MFC3152713.1"/>
    <property type="molecule type" value="Genomic_DNA"/>
</dbReference>
<dbReference type="InterPro" id="IPR015917">
    <property type="entry name" value="Pept_C14A"/>
</dbReference>
<evidence type="ECO:0000256" key="1">
    <source>
        <dbReference type="ARBA" id="ARBA00010134"/>
    </source>
</evidence>